<dbReference type="AlphaFoldDB" id="A0A5B7E9K7"/>
<evidence type="ECO:0000313" key="2">
    <source>
        <dbReference type="EMBL" id="MPC30880.1"/>
    </source>
</evidence>
<feature type="compositionally biased region" description="Polar residues" evidence="1">
    <location>
        <begin position="26"/>
        <end position="39"/>
    </location>
</feature>
<comment type="caution">
    <text evidence="2">The sequence shown here is derived from an EMBL/GenBank/DDBJ whole genome shotgun (WGS) entry which is preliminary data.</text>
</comment>
<accession>A0A5B7E9K7</accession>
<reference evidence="2 3" key="1">
    <citation type="submission" date="2019-05" db="EMBL/GenBank/DDBJ databases">
        <title>Another draft genome of Portunus trituberculatus and its Hox gene families provides insights of decapod evolution.</title>
        <authorList>
            <person name="Jeong J.-H."/>
            <person name="Song I."/>
            <person name="Kim S."/>
            <person name="Choi T."/>
            <person name="Kim D."/>
            <person name="Ryu S."/>
            <person name="Kim W."/>
        </authorList>
    </citation>
    <scope>NUCLEOTIDE SEQUENCE [LARGE SCALE GENOMIC DNA]</scope>
    <source>
        <tissue evidence="2">Muscle</tissue>
    </source>
</reference>
<proteinExistence type="predicted"/>
<name>A0A5B7E9K7_PORTR</name>
<evidence type="ECO:0000313" key="3">
    <source>
        <dbReference type="Proteomes" id="UP000324222"/>
    </source>
</evidence>
<keyword evidence="3" id="KW-1185">Reference proteome</keyword>
<gene>
    <name evidence="2" type="ORF">E2C01_024152</name>
</gene>
<protein>
    <submittedName>
        <fullName evidence="2">Uncharacterized protein</fullName>
    </submittedName>
</protein>
<organism evidence="2 3">
    <name type="scientific">Portunus trituberculatus</name>
    <name type="common">Swimming crab</name>
    <name type="synonym">Neptunus trituberculatus</name>
    <dbReference type="NCBI Taxonomy" id="210409"/>
    <lineage>
        <taxon>Eukaryota</taxon>
        <taxon>Metazoa</taxon>
        <taxon>Ecdysozoa</taxon>
        <taxon>Arthropoda</taxon>
        <taxon>Crustacea</taxon>
        <taxon>Multicrustacea</taxon>
        <taxon>Malacostraca</taxon>
        <taxon>Eumalacostraca</taxon>
        <taxon>Eucarida</taxon>
        <taxon>Decapoda</taxon>
        <taxon>Pleocyemata</taxon>
        <taxon>Brachyura</taxon>
        <taxon>Eubrachyura</taxon>
        <taxon>Portunoidea</taxon>
        <taxon>Portunidae</taxon>
        <taxon>Portuninae</taxon>
        <taxon>Portunus</taxon>
    </lineage>
</organism>
<sequence length="68" mass="7871">MPNSKMKNETNNNHDESRYKYPPRGSDNTHTQQQQYHQSPVVTGPCIHADFTLTEHHTLRASFSCEVK</sequence>
<feature type="compositionally biased region" description="Basic and acidic residues" evidence="1">
    <location>
        <begin position="1"/>
        <end position="19"/>
    </location>
</feature>
<dbReference type="Proteomes" id="UP000324222">
    <property type="component" value="Unassembled WGS sequence"/>
</dbReference>
<feature type="region of interest" description="Disordered" evidence="1">
    <location>
        <begin position="1"/>
        <end position="39"/>
    </location>
</feature>
<dbReference type="EMBL" id="VSRR010002333">
    <property type="protein sequence ID" value="MPC30880.1"/>
    <property type="molecule type" value="Genomic_DNA"/>
</dbReference>
<evidence type="ECO:0000256" key="1">
    <source>
        <dbReference type="SAM" id="MobiDB-lite"/>
    </source>
</evidence>